<dbReference type="SUPFAM" id="SSF56235">
    <property type="entry name" value="N-terminal nucleophile aminohydrolases (Ntn hydrolases)"/>
    <property type="match status" value="1"/>
</dbReference>
<evidence type="ECO:0000256" key="1">
    <source>
        <dbReference type="ARBA" id="ARBA00009381"/>
    </source>
</evidence>
<accession>A0A183IUQ7</accession>
<dbReference type="PROSITE" id="PS00462">
    <property type="entry name" value="G_GLU_TRANSPEPTIDASE"/>
    <property type="match status" value="1"/>
</dbReference>
<proteinExistence type="inferred from homology"/>
<feature type="binding site" evidence="3">
    <location>
        <position position="440"/>
    </location>
    <ligand>
        <name>L-glutamate</name>
        <dbReference type="ChEBI" id="CHEBI:29985"/>
    </ligand>
</feature>
<gene>
    <name evidence="5" type="ORF">SBAD_LOCUS7354</name>
</gene>
<dbReference type="PANTHER" id="PTHR11686:SF9">
    <property type="entry name" value="RE13973P"/>
    <property type="match status" value="1"/>
</dbReference>
<feature type="signal peptide" evidence="4">
    <location>
        <begin position="1"/>
        <end position="23"/>
    </location>
</feature>
<dbReference type="Gene3D" id="1.10.246.130">
    <property type="match status" value="1"/>
</dbReference>
<organism evidence="7">
    <name type="scientific">Soboliphyme baturini</name>
    <dbReference type="NCBI Taxonomy" id="241478"/>
    <lineage>
        <taxon>Eukaryota</taxon>
        <taxon>Metazoa</taxon>
        <taxon>Ecdysozoa</taxon>
        <taxon>Nematoda</taxon>
        <taxon>Enoplea</taxon>
        <taxon>Dorylaimia</taxon>
        <taxon>Dioctophymatida</taxon>
        <taxon>Dioctophymatoidea</taxon>
        <taxon>Soboliphymatidae</taxon>
        <taxon>Soboliphyme</taxon>
    </lineage>
</organism>
<dbReference type="EMBL" id="UZAM01010552">
    <property type="protein sequence ID" value="VDP12804.1"/>
    <property type="molecule type" value="Genomic_DNA"/>
</dbReference>
<dbReference type="Gene3D" id="3.60.20.40">
    <property type="match status" value="1"/>
</dbReference>
<dbReference type="GO" id="GO:0005886">
    <property type="term" value="C:plasma membrane"/>
    <property type="evidence" value="ECO:0007669"/>
    <property type="project" value="TreeGrafter"/>
</dbReference>
<keyword evidence="4" id="KW-0732">Signal</keyword>
<evidence type="ECO:0000256" key="4">
    <source>
        <dbReference type="SAM" id="SignalP"/>
    </source>
</evidence>
<dbReference type="GO" id="GO:0006751">
    <property type="term" value="P:glutathione catabolic process"/>
    <property type="evidence" value="ECO:0007669"/>
    <property type="project" value="InterPro"/>
</dbReference>
<dbReference type="GO" id="GO:0036374">
    <property type="term" value="F:glutathione hydrolase activity"/>
    <property type="evidence" value="ECO:0007669"/>
    <property type="project" value="InterPro"/>
</dbReference>
<protein>
    <submittedName>
        <fullName evidence="7">Gamma-glutamyltransferase</fullName>
    </submittedName>
</protein>
<dbReference type="InterPro" id="IPR029055">
    <property type="entry name" value="Ntn_hydrolases_N"/>
</dbReference>
<evidence type="ECO:0000256" key="3">
    <source>
        <dbReference type="PIRSR" id="PIRSR600101-2"/>
    </source>
</evidence>
<dbReference type="InterPro" id="IPR043137">
    <property type="entry name" value="GGT_ssub_C"/>
</dbReference>
<name>A0A183IUQ7_9BILA</name>
<feature type="chain" id="PRO_5043140215" evidence="4">
    <location>
        <begin position="24"/>
        <end position="549"/>
    </location>
</feature>
<dbReference type="PRINTS" id="PR01210">
    <property type="entry name" value="GGTRANSPTASE"/>
</dbReference>
<comment type="similarity">
    <text evidence="1">Belongs to the gamma-glutamyltransferase family.</text>
</comment>
<dbReference type="Proteomes" id="UP000270296">
    <property type="component" value="Unassembled WGS sequence"/>
</dbReference>
<dbReference type="AlphaFoldDB" id="A0A183IUQ7"/>
<dbReference type="PANTHER" id="PTHR11686">
    <property type="entry name" value="GAMMA GLUTAMYL TRANSPEPTIDASE"/>
    <property type="match status" value="1"/>
</dbReference>
<feature type="binding site" evidence="3">
    <location>
        <begin position="468"/>
        <end position="469"/>
    </location>
    <ligand>
        <name>L-glutamate</name>
        <dbReference type="ChEBI" id="CHEBI:29985"/>
    </ligand>
</feature>
<sequence length="549" mass="59405">MHPAILRLIVLAVNVMFAAGVIAASVPTCNAKGNYDSRFVCNHPQAEIFQEAAVTSSNGICSDIGRDLLKLGGNAVDAAIGVAICLGAASPELSGLGGGHFTTIYMRLQDILIITVIRRGNFRKQNRCSIINAREMAPLGSTENMFYEDPEASQYGNCAKSIAVPGELHGLWVAFTRFRSGKLAWNQLLEPTIKLCFEGFPKAQGLPDSMHMFYNVAKQRPYNAGEIVKCPQLGKALKALANAKNPVSLFYNSALTSSMVSEIKREGGILSVQDFRQYAAKLEPALDMQLDNGLRACAPYPPASGALVLGSLNILQGLSDGKAEKLVDLYHRFVEATKFAFGERSSFADPCYEPSAKVAAERMIQPIYGEATRKLITSGTHPAEYYGNANVSSKVGGTAHISVVDAEGNAVSLTPTINTYYGSKLASQETGIVWNSHMDDFSTSDKPNAYGFVSTKINAIQRCKRPLSSCAPTIVYDQEHGHVELATGAAGGSRIISTLVLMIQRVLQLNETLQDVGDSARLHTQLHPNEIVFEEGLEAVNHQFHLFII</sequence>
<reference evidence="5 6" key="2">
    <citation type="submission" date="2018-11" db="EMBL/GenBank/DDBJ databases">
        <authorList>
            <consortium name="Pathogen Informatics"/>
        </authorList>
    </citation>
    <scope>NUCLEOTIDE SEQUENCE [LARGE SCALE GENOMIC DNA]</scope>
</reference>
<dbReference type="InterPro" id="IPR000101">
    <property type="entry name" value="GGT_peptidase"/>
</dbReference>
<evidence type="ECO:0000313" key="6">
    <source>
        <dbReference type="Proteomes" id="UP000270296"/>
    </source>
</evidence>
<feature type="active site" description="Nucleophile" evidence="2">
    <location>
        <position position="398"/>
    </location>
</feature>
<dbReference type="InterPro" id="IPR055262">
    <property type="entry name" value="GGT_CS"/>
</dbReference>
<dbReference type="Pfam" id="PF01019">
    <property type="entry name" value="G_glu_transpept"/>
    <property type="match status" value="1"/>
</dbReference>
<feature type="binding site" evidence="3">
    <location>
        <begin position="416"/>
        <end position="418"/>
    </location>
    <ligand>
        <name>L-glutamate</name>
        <dbReference type="ChEBI" id="CHEBI:29985"/>
    </ligand>
</feature>
<feature type="binding site" evidence="3">
    <location>
        <position position="492"/>
    </location>
    <ligand>
        <name>L-glutamate</name>
        <dbReference type="ChEBI" id="CHEBI:29985"/>
    </ligand>
</feature>
<evidence type="ECO:0000313" key="7">
    <source>
        <dbReference type="WBParaSite" id="SBAD_0000762801-mRNA-1"/>
    </source>
</evidence>
<evidence type="ECO:0000313" key="5">
    <source>
        <dbReference type="EMBL" id="VDP12804.1"/>
    </source>
</evidence>
<dbReference type="OrthoDB" id="1081007at2759"/>
<evidence type="ECO:0000256" key="2">
    <source>
        <dbReference type="PIRSR" id="PIRSR600101-1"/>
    </source>
</evidence>
<dbReference type="InterPro" id="IPR043138">
    <property type="entry name" value="GGT_lsub"/>
</dbReference>
<dbReference type="WBParaSite" id="SBAD_0000762801-mRNA-1">
    <property type="protein sequence ID" value="SBAD_0000762801-mRNA-1"/>
    <property type="gene ID" value="SBAD_0000762801"/>
</dbReference>
<feature type="binding site" evidence="3">
    <location>
        <position position="134"/>
    </location>
    <ligand>
        <name>L-glutamate</name>
        <dbReference type="ChEBI" id="CHEBI:29985"/>
    </ligand>
</feature>
<keyword evidence="6" id="KW-1185">Reference proteome</keyword>
<reference evidence="7" key="1">
    <citation type="submission" date="2016-06" db="UniProtKB">
        <authorList>
            <consortium name="WormBaseParasite"/>
        </authorList>
    </citation>
    <scope>IDENTIFICATION</scope>
</reference>